<keyword evidence="4" id="KW-0880">Kelch repeat</keyword>
<dbReference type="InterPro" id="IPR011333">
    <property type="entry name" value="SKP1/BTB/POZ_sf"/>
</dbReference>
<dbReference type="InterPro" id="IPR029064">
    <property type="entry name" value="Ribosomal_eL30-like_sf"/>
</dbReference>
<dbReference type="GO" id="GO:0003779">
    <property type="term" value="F:actin binding"/>
    <property type="evidence" value="ECO:0007669"/>
    <property type="project" value="UniProtKB-KW"/>
</dbReference>
<dbReference type="GO" id="GO:0071025">
    <property type="term" value="P:RNA surveillance"/>
    <property type="evidence" value="ECO:0007669"/>
    <property type="project" value="InterPro"/>
</dbReference>
<protein>
    <recommendedName>
        <fullName evidence="10">BTB domain-containing protein</fullName>
    </recommendedName>
</protein>
<dbReference type="InterPro" id="IPR000210">
    <property type="entry name" value="BTB/POZ_dom"/>
</dbReference>
<dbReference type="SUPFAM" id="SSF159065">
    <property type="entry name" value="Dom34/Pelota N-terminal domain-like"/>
    <property type="match status" value="1"/>
</dbReference>
<dbReference type="InterPro" id="IPR006652">
    <property type="entry name" value="Kelch_1"/>
</dbReference>
<evidence type="ECO:0000313" key="11">
    <source>
        <dbReference type="EMBL" id="CAD7623137.1"/>
    </source>
</evidence>
<dbReference type="SUPFAM" id="SSF55315">
    <property type="entry name" value="L30e-like"/>
    <property type="match status" value="1"/>
</dbReference>
<evidence type="ECO:0000256" key="1">
    <source>
        <dbReference type="ARBA" id="ARBA00001968"/>
    </source>
</evidence>
<evidence type="ECO:0000256" key="6">
    <source>
        <dbReference type="ARBA" id="ARBA00022723"/>
    </source>
</evidence>
<dbReference type="Pfam" id="PF07707">
    <property type="entry name" value="BACK"/>
    <property type="match status" value="1"/>
</dbReference>
<dbReference type="Gene3D" id="2.120.10.80">
    <property type="entry name" value="Kelch-type beta propeller"/>
    <property type="match status" value="1"/>
</dbReference>
<evidence type="ECO:0000256" key="7">
    <source>
        <dbReference type="ARBA" id="ARBA00022737"/>
    </source>
</evidence>
<dbReference type="FunFam" id="3.30.420.60:FF:000002">
    <property type="entry name" value="Protein pelota homolog"/>
    <property type="match status" value="1"/>
</dbReference>
<evidence type="ECO:0000256" key="2">
    <source>
        <dbReference type="ARBA" id="ARBA00004496"/>
    </source>
</evidence>
<comment type="similarity">
    <text evidence="3">Belongs to the eukaryotic release factor 1 family. Pelota subfamily.</text>
</comment>
<dbReference type="InterPro" id="IPR005140">
    <property type="entry name" value="eRF1_Pelota-like_N"/>
</dbReference>
<feature type="domain" description="BTB" evidence="10">
    <location>
        <begin position="24"/>
        <end position="96"/>
    </location>
</feature>
<dbReference type="Pfam" id="PF00651">
    <property type="entry name" value="BTB"/>
    <property type="match status" value="1"/>
</dbReference>
<reference evidence="11" key="1">
    <citation type="submission" date="2020-11" db="EMBL/GenBank/DDBJ databases">
        <authorList>
            <person name="Tran Van P."/>
        </authorList>
    </citation>
    <scope>NUCLEOTIDE SEQUENCE</scope>
</reference>
<dbReference type="InterPro" id="IPR005142">
    <property type="entry name" value="eRF1_3"/>
</dbReference>
<organism evidence="11">
    <name type="scientific">Medioppia subpectinata</name>
    <dbReference type="NCBI Taxonomy" id="1979941"/>
    <lineage>
        <taxon>Eukaryota</taxon>
        <taxon>Metazoa</taxon>
        <taxon>Ecdysozoa</taxon>
        <taxon>Arthropoda</taxon>
        <taxon>Chelicerata</taxon>
        <taxon>Arachnida</taxon>
        <taxon>Acari</taxon>
        <taxon>Acariformes</taxon>
        <taxon>Sarcoptiformes</taxon>
        <taxon>Oribatida</taxon>
        <taxon>Brachypylina</taxon>
        <taxon>Oppioidea</taxon>
        <taxon>Oppiidae</taxon>
        <taxon>Medioppia</taxon>
    </lineage>
</organism>
<dbReference type="Pfam" id="PF03465">
    <property type="entry name" value="eRF1_3"/>
    <property type="match status" value="1"/>
</dbReference>
<dbReference type="FunFam" id="2.120.10.80:FF:000002">
    <property type="entry name" value="Kelch-like family member 2"/>
    <property type="match status" value="1"/>
</dbReference>
<dbReference type="SUPFAM" id="SSF54695">
    <property type="entry name" value="POZ domain"/>
    <property type="match status" value="1"/>
</dbReference>
<dbReference type="SMART" id="SM00875">
    <property type="entry name" value="BACK"/>
    <property type="match status" value="1"/>
</dbReference>
<dbReference type="InterPro" id="IPR015915">
    <property type="entry name" value="Kelch-typ_b-propeller"/>
</dbReference>
<sequence length="944" mass="105366">MASVAEWRAEWCLSAMYSMRPHLCDVSLVTDDNQRVVAHRVVLASTLQYFNAMFVGTNGGQYVESGLYEIHIKNIEGRALHEIVKWCYTGSVATTADNVQQLMSAAKMLDCCHIVAICGQFIESQLHPENALGVYGFAELLGCHELQEFAINYIYNNFRLIATQSEEFMQLTAERVSQIISSDLVDTGDGGEQVVLNALMAWILYDRCDRMKFLSSLIQHIRFPRFSQESLVRIEDEYPLIKSDATCKDLLIEAMKYHLCKGRLTTAMVANNERFRVRTPLGRPKCMIVVGGQAPKAISSCEYYNFDTDQWADLGCNLPSNRCRAGLAVLNGIVYAIGGFNGSLRVGTVDYFDPKSNMWNSCTSMEARRSTLGVGVLHDMIYAVGGFDGSIGLQSAEVFNPLTKTWQFICPMSTRRSSVGVATLNDGLYAVGGYDGASRQCLSSVEFYNPVSNAWTLITEMSQRRSGAGVGVLDGRLYAIGGHDGPAVRKSVECYDPKTNSWYQCSDMIIARRNAGVVAKDGLLYVIGGDDGQSNLASVEVYNPKFNSWSLLPLNMSKGRSYAGVAIVYKNWRVTLIPDDTEDMWHLYNLIREGDYLRATTFRKVTVESATGTTASNRVKITITISVETIEYDTQGLMLRVKGKNVTENQYVKMGQYHTLDIDQNRKCTLTKAHWDSVALERLDLACDPTQSADLGAVVMNEGIAHVCLVTSSMTLVRAKLDVNIPRKRKGFCSQHEKAMQKFFDTVIAAIVRHMNFDVIKCVLLASPGFVKDQFYDYMCQQAVKMDIKQITENKAKFVLCHASSGFKHSLKEVLADPLLQSRLADTKAASEVKALQSFYTMLQTEPAKAFYGINHVEKANECQAIDLLLISDKLFRSPKPDDRRRYVRLVDSVRENGGEVRLFSSLHVSGEQLDQLTGVAAILRFPMQDLEDEPYEDDDSSSD</sequence>
<keyword evidence="6" id="KW-0479">Metal-binding</keyword>
<dbReference type="GO" id="GO:0070481">
    <property type="term" value="P:nuclear-transcribed mRNA catabolic process, non-stop decay"/>
    <property type="evidence" value="ECO:0007669"/>
    <property type="project" value="InterPro"/>
</dbReference>
<dbReference type="SUPFAM" id="SSF53137">
    <property type="entry name" value="Translational machinery components"/>
    <property type="match status" value="1"/>
</dbReference>
<dbReference type="Pfam" id="PF26356">
    <property type="entry name" value="Pelota_N"/>
    <property type="match status" value="1"/>
</dbReference>
<dbReference type="GO" id="GO:0070651">
    <property type="term" value="P:nonfunctional rRNA decay"/>
    <property type="evidence" value="ECO:0007669"/>
    <property type="project" value="TreeGrafter"/>
</dbReference>
<dbReference type="Gene3D" id="1.25.40.420">
    <property type="match status" value="1"/>
</dbReference>
<dbReference type="PANTHER" id="PTHR10853:SF0">
    <property type="entry name" value="PROTEIN PELOTA HOMOLOG"/>
    <property type="match status" value="1"/>
</dbReference>
<dbReference type="GO" id="GO:0005737">
    <property type="term" value="C:cytoplasm"/>
    <property type="evidence" value="ECO:0007669"/>
    <property type="project" value="UniProtKB-SubCell"/>
</dbReference>
<dbReference type="InterPro" id="IPR004405">
    <property type="entry name" value="TF_pelota"/>
</dbReference>
<dbReference type="PANTHER" id="PTHR10853">
    <property type="entry name" value="PELOTA"/>
    <property type="match status" value="1"/>
</dbReference>
<dbReference type="InterPro" id="IPR058547">
    <property type="entry name" value="Pelota_N"/>
</dbReference>
<dbReference type="Proteomes" id="UP000759131">
    <property type="component" value="Unassembled WGS sequence"/>
</dbReference>
<dbReference type="GO" id="GO:0070966">
    <property type="term" value="P:nuclear-transcribed mRNA catabolic process, no-go decay"/>
    <property type="evidence" value="ECO:0007669"/>
    <property type="project" value="InterPro"/>
</dbReference>
<dbReference type="InterPro" id="IPR005141">
    <property type="entry name" value="eRF1_2"/>
</dbReference>
<keyword evidence="5" id="KW-0963">Cytoplasm</keyword>
<dbReference type="Gene3D" id="3.30.710.10">
    <property type="entry name" value="Potassium Channel Kv1.1, Chain A"/>
    <property type="match status" value="1"/>
</dbReference>
<evidence type="ECO:0000256" key="4">
    <source>
        <dbReference type="ARBA" id="ARBA00022441"/>
    </source>
</evidence>
<dbReference type="SMART" id="SM00612">
    <property type="entry name" value="Kelch"/>
    <property type="match status" value="6"/>
</dbReference>
<evidence type="ECO:0000256" key="9">
    <source>
        <dbReference type="ARBA" id="ARBA00023203"/>
    </source>
</evidence>
<dbReference type="EMBL" id="OC856057">
    <property type="protein sequence ID" value="CAD7623137.1"/>
    <property type="molecule type" value="Genomic_DNA"/>
</dbReference>
<comment type="cofactor">
    <cofactor evidence="1">
        <name>a divalent metal cation</name>
        <dbReference type="ChEBI" id="CHEBI:60240"/>
    </cofactor>
</comment>
<dbReference type="FunFam" id="2.30.30.870:FF:000001">
    <property type="entry name" value="Protein pelota homolog"/>
    <property type="match status" value="1"/>
</dbReference>
<dbReference type="SUPFAM" id="SSF117281">
    <property type="entry name" value="Kelch motif"/>
    <property type="match status" value="2"/>
</dbReference>
<dbReference type="NCBIfam" id="TIGR00111">
    <property type="entry name" value="pelota"/>
    <property type="match status" value="1"/>
</dbReference>
<evidence type="ECO:0000256" key="5">
    <source>
        <dbReference type="ARBA" id="ARBA00022490"/>
    </source>
</evidence>
<keyword evidence="12" id="KW-1185">Reference proteome</keyword>
<dbReference type="Gene3D" id="3.30.1330.30">
    <property type="match status" value="1"/>
</dbReference>
<dbReference type="OrthoDB" id="45365at2759"/>
<dbReference type="GO" id="GO:0016567">
    <property type="term" value="P:protein ubiquitination"/>
    <property type="evidence" value="ECO:0007669"/>
    <property type="project" value="UniProtKB-UniPathway"/>
</dbReference>
<dbReference type="InterPro" id="IPR042226">
    <property type="entry name" value="eFR1_2_sf"/>
</dbReference>
<evidence type="ECO:0000313" key="12">
    <source>
        <dbReference type="Proteomes" id="UP000759131"/>
    </source>
</evidence>
<dbReference type="FunFam" id="1.25.40.420:FF:000001">
    <property type="entry name" value="Kelch-like family member 12"/>
    <property type="match status" value="1"/>
</dbReference>
<evidence type="ECO:0000256" key="3">
    <source>
        <dbReference type="ARBA" id="ARBA00009504"/>
    </source>
</evidence>
<comment type="subcellular location">
    <subcellularLocation>
        <location evidence="2">Cytoplasm</location>
    </subcellularLocation>
</comment>
<dbReference type="Gene3D" id="3.30.420.60">
    <property type="entry name" value="eRF1 domain 2"/>
    <property type="match status" value="1"/>
</dbReference>
<dbReference type="SMART" id="SM01194">
    <property type="entry name" value="eRF1_1"/>
    <property type="match status" value="1"/>
</dbReference>
<dbReference type="AlphaFoldDB" id="A0A7R9KHP5"/>
<accession>A0A7R9KHP5</accession>
<dbReference type="GO" id="GO:0032790">
    <property type="term" value="P:ribosome disassembly"/>
    <property type="evidence" value="ECO:0007669"/>
    <property type="project" value="TreeGrafter"/>
</dbReference>
<keyword evidence="8" id="KW-0712">Selenocysteine</keyword>
<dbReference type="InterPro" id="IPR038069">
    <property type="entry name" value="Pelota/DOM34_N"/>
</dbReference>
<dbReference type="UniPathway" id="UPA00143"/>
<dbReference type="FunFam" id="3.30.1330.30:FF:000008">
    <property type="entry name" value="Protein pelota homolog"/>
    <property type="match status" value="1"/>
</dbReference>
<proteinExistence type="inferred from homology"/>
<dbReference type="EMBL" id="CAJPIZ010001482">
    <property type="protein sequence ID" value="CAG2103567.1"/>
    <property type="molecule type" value="Genomic_DNA"/>
</dbReference>
<keyword evidence="9" id="KW-0009">Actin-binding</keyword>
<evidence type="ECO:0000259" key="10">
    <source>
        <dbReference type="PROSITE" id="PS50097"/>
    </source>
</evidence>
<keyword evidence="7" id="KW-0677">Repeat</keyword>
<dbReference type="PROSITE" id="PS50097">
    <property type="entry name" value="BTB"/>
    <property type="match status" value="1"/>
</dbReference>
<dbReference type="InterPro" id="IPR011705">
    <property type="entry name" value="BACK"/>
</dbReference>
<dbReference type="GO" id="GO:0046872">
    <property type="term" value="F:metal ion binding"/>
    <property type="evidence" value="ECO:0007669"/>
    <property type="project" value="UniProtKB-KW"/>
</dbReference>
<dbReference type="Pfam" id="PF03464">
    <property type="entry name" value="eRF1_2"/>
    <property type="match status" value="1"/>
</dbReference>
<gene>
    <name evidence="11" type="ORF">OSB1V03_LOCUS3597</name>
</gene>
<dbReference type="SMART" id="SM00225">
    <property type="entry name" value="BTB"/>
    <property type="match status" value="1"/>
</dbReference>
<dbReference type="Pfam" id="PF01344">
    <property type="entry name" value="Kelch_1"/>
    <property type="match status" value="5"/>
</dbReference>
<evidence type="ECO:0000256" key="8">
    <source>
        <dbReference type="ARBA" id="ARBA00022933"/>
    </source>
</evidence>
<name>A0A7R9KHP5_9ACAR</name>
<dbReference type="Gene3D" id="2.30.30.870">
    <property type="entry name" value="Pelota, domain A"/>
    <property type="match status" value="1"/>
</dbReference>